<evidence type="ECO:0000313" key="6">
    <source>
        <dbReference type="EMBL" id="KAL0400761.1"/>
    </source>
</evidence>
<protein>
    <submittedName>
        <fullName evidence="6">Remorin</fullName>
    </submittedName>
</protein>
<evidence type="ECO:0000256" key="3">
    <source>
        <dbReference type="SAM" id="MobiDB-lite"/>
    </source>
</evidence>
<reference evidence="6" key="2">
    <citation type="journal article" date="2024" name="Plant">
        <title>Genomic evolution and insights into agronomic trait innovations of Sesamum species.</title>
        <authorList>
            <person name="Miao H."/>
            <person name="Wang L."/>
            <person name="Qu L."/>
            <person name="Liu H."/>
            <person name="Sun Y."/>
            <person name="Le M."/>
            <person name="Wang Q."/>
            <person name="Wei S."/>
            <person name="Zheng Y."/>
            <person name="Lin W."/>
            <person name="Duan Y."/>
            <person name="Cao H."/>
            <person name="Xiong S."/>
            <person name="Wang X."/>
            <person name="Wei L."/>
            <person name="Li C."/>
            <person name="Ma Q."/>
            <person name="Ju M."/>
            <person name="Zhao R."/>
            <person name="Li G."/>
            <person name="Mu C."/>
            <person name="Tian Q."/>
            <person name="Mei H."/>
            <person name="Zhang T."/>
            <person name="Gao T."/>
            <person name="Zhang H."/>
        </authorList>
    </citation>
    <scope>NUCLEOTIDE SEQUENCE</scope>
    <source>
        <strain evidence="6">KEN1</strain>
    </source>
</reference>
<feature type="compositionally biased region" description="Basic and acidic residues" evidence="3">
    <location>
        <begin position="26"/>
        <end position="36"/>
    </location>
</feature>
<feature type="region of interest" description="Disordered" evidence="3">
    <location>
        <begin position="1"/>
        <end position="47"/>
    </location>
</feature>
<name>A0AAW2T7A1_9LAMI</name>
<reference evidence="6" key="1">
    <citation type="submission" date="2020-06" db="EMBL/GenBank/DDBJ databases">
        <authorList>
            <person name="Li T."/>
            <person name="Hu X."/>
            <person name="Zhang T."/>
            <person name="Song X."/>
            <person name="Zhang H."/>
            <person name="Dai N."/>
            <person name="Sheng W."/>
            <person name="Hou X."/>
            <person name="Wei L."/>
        </authorList>
    </citation>
    <scope>NUCLEOTIDE SEQUENCE</scope>
    <source>
        <strain evidence="6">KEN1</strain>
        <tissue evidence="6">Leaf</tissue>
    </source>
</reference>
<evidence type="ECO:0000259" key="5">
    <source>
        <dbReference type="Pfam" id="PF03766"/>
    </source>
</evidence>
<feature type="compositionally biased region" description="Basic and acidic residues" evidence="3">
    <location>
        <begin position="1"/>
        <end position="11"/>
    </location>
</feature>
<dbReference type="AlphaFoldDB" id="A0AAW2T7A1"/>
<proteinExistence type="inferred from homology"/>
<feature type="domain" description="Remorin N-terminal" evidence="5">
    <location>
        <begin position="29"/>
        <end position="81"/>
    </location>
</feature>
<dbReference type="EMBL" id="JACGWN010000015">
    <property type="protein sequence ID" value="KAL0400761.1"/>
    <property type="molecule type" value="Genomic_DNA"/>
</dbReference>
<dbReference type="InterPro" id="IPR005518">
    <property type="entry name" value="Remorin_N"/>
</dbReference>
<gene>
    <name evidence="6" type="ORF">Slati_4106000</name>
</gene>
<comment type="caution">
    <text evidence="6">The sequence shown here is derived from an EMBL/GenBank/DDBJ whole genome shotgun (WGS) entry which is preliminary data.</text>
</comment>
<accession>A0AAW2T7A1</accession>
<evidence type="ECO:0000259" key="4">
    <source>
        <dbReference type="Pfam" id="PF03763"/>
    </source>
</evidence>
<sequence>MAEEEAKKAEPEPSPEAPPAAEEPVETPKDVAEEKAVIPLPPAEEKAEECKALAVVEKEPEAAEEKKPEGSINRDAVLARVATEKRLSLIKAWEESEKSKAENKTSSCVSLGENAQAQKKVSAIAAWENSKKASLEAELKKIEQLEKKKAEYIEKMKNKVALLHKAAEEKRAMIEAKRGEDLLKAEEIAAKYRATGTAPKKLLGCF</sequence>
<organism evidence="6">
    <name type="scientific">Sesamum latifolium</name>
    <dbReference type="NCBI Taxonomy" id="2727402"/>
    <lineage>
        <taxon>Eukaryota</taxon>
        <taxon>Viridiplantae</taxon>
        <taxon>Streptophyta</taxon>
        <taxon>Embryophyta</taxon>
        <taxon>Tracheophyta</taxon>
        <taxon>Spermatophyta</taxon>
        <taxon>Magnoliopsida</taxon>
        <taxon>eudicotyledons</taxon>
        <taxon>Gunneridae</taxon>
        <taxon>Pentapetalae</taxon>
        <taxon>asterids</taxon>
        <taxon>lamiids</taxon>
        <taxon>Lamiales</taxon>
        <taxon>Pedaliaceae</taxon>
        <taxon>Sesamum</taxon>
    </lineage>
</organism>
<comment type="similarity">
    <text evidence="1">Belongs to the remorin family.</text>
</comment>
<keyword evidence="2" id="KW-0175">Coiled coil</keyword>
<dbReference type="PANTHER" id="PTHR31775:SF5">
    <property type="entry name" value="REMORIN 1.4"/>
    <property type="match status" value="1"/>
</dbReference>
<feature type="domain" description="Remorin C-terminal" evidence="4">
    <location>
        <begin position="115"/>
        <end position="201"/>
    </location>
</feature>
<evidence type="ECO:0000256" key="1">
    <source>
        <dbReference type="ARBA" id="ARBA00005711"/>
    </source>
</evidence>
<dbReference type="PANTHER" id="PTHR31775">
    <property type="entry name" value="OS02G0117200 PROTEIN"/>
    <property type="match status" value="1"/>
</dbReference>
<dbReference type="Pfam" id="PF03763">
    <property type="entry name" value="Remorin_C"/>
    <property type="match status" value="1"/>
</dbReference>
<feature type="coiled-coil region" evidence="2">
    <location>
        <begin position="128"/>
        <end position="173"/>
    </location>
</feature>
<evidence type="ECO:0000256" key="2">
    <source>
        <dbReference type="SAM" id="Coils"/>
    </source>
</evidence>
<dbReference type="InterPro" id="IPR005516">
    <property type="entry name" value="Remorin_C"/>
</dbReference>
<dbReference type="Pfam" id="PF03766">
    <property type="entry name" value="Remorin_N"/>
    <property type="match status" value="1"/>
</dbReference>